<keyword evidence="3" id="KW-1185">Reference proteome</keyword>
<evidence type="ECO:0000313" key="2">
    <source>
        <dbReference type="EMBL" id="GGN79534.1"/>
    </source>
</evidence>
<evidence type="ECO:0000256" key="1">
    <source>
        <dbReference type="SAM" id="MobiDB-lite"/>
    </source>
</evidence>
<name>A0A917Y919_9ACTN</name>
<accession>A0A917Y919</accession>
<dbReference type="Proteomes" id="UP000600365">
    <property type="component" value="Unassembled WGS sequence"/>
</dbReference>
<proteinExistence type="predicted"/>
<evidence type="ECO:0000313" key="3">
    <source>
        <dbReference type="Proteomes" id="UP000600365"/>
    </source>
</evidence>
<dbReference type="InterPro" id="IPR029058">
    <property type="entry name" value="AB_hydrolase_fold"/>
</dbReference>
<dbReference type="SUPFAM" id="SSF53474">
    <property type="entry name" value="alpha/beta-Hydrolases"/>
    <property type="match status" value="1"/>
</dbReference>
<feature type="region of interest" description="Disordered" evidence="1">
    <location>
        <begin position="1"/>
        <end position="27"/>
    </location>
</feature>
<protein>
    <recommendedName>
        <fullName evidence="4">Alpha/beta hydrolase</fullName>
    </recommendedName>
</protein>
<dbReference type="EMBL" id="BMMM01000013">
    <property type="protein sequence ID" value="GGN79534.1"/>
    <property type="molecule type" value="Genomic_DNA"/>
</dbReference>
<organism evidence="2 3">
    <name type="scientific">Streptomyces albiflavescens</name>
    <dbReference type="NCBI Taxonomy" id="1623582"/>
    <lineage>
        <taxon>Bacteria</taxon>
        <taxon>Bacillati</taxon>
        <taxon>Actinomycetota</taxon>
        <taxon>Actinomycetes</taxon>
        <taxon>Kitasatosporales</taxon>
        <taxon>Streptomycetaceae</taxon>
        <taxon>Streptomyces</taxon>
    </lineage>
</organism>
<reference evidence="2 3" key="1">
    <citation type="journal article" date="2014" name="Int. J. Syst. Evol. Microbiol.">
        <title>Complete genome sequence of Corynebacterium casei LMG S-19264T (=DSM 44701T), isolated from a smear-ripened cheese.</title>
        <authorList>
            <consortium name="US DOE Joint Genome Institute (JGI-PGF)"/>
            <person name="Walter F."/>
            <person name="Albersmeier A."/>
            <person name="Kalinowski J."/>
            <person name="Ruckert C."/>
        </authorList>
    </citation>
    <scope>NUCLEOTIDE SEQUENCE [LARGE SCALE GENOMIC DNA]</scope>
    <source>
        <strain evidence="2 3">CGMCC 4.7111</strain>
    </source>
</reference>
<comment type="caution">
    <text evidence="2">The sequence shown here is derived from an EMBL/GenBank/DDBJ whole genome shotgun (WGS) entry which is preliminary data.</text>
</comment>
<dbReference type="AlphaFoldDB" id="A0A917Y919"/>
<evidence type="ECO:0008006" key="4">
    <source>
        <dbReference type="Google" id="ProtNLM"/>
    </source>
</evidence>
<feature type="compositionally biased region" description="Basic and acidic residues" evidence="1">
    <location>
        <begin position="1"/>
        <end position="14"/>
    </location>
</feature>
<gene>
    <name evidence="2" type="ORF">GCM10011579_064110</name>
</gene>
<sequence length="77" mass="8304">MRPRPGDARSERSRALHRTGALSGGTESPRWLGTVLDRLAAVMPQARGQAIEGAGYIPHVTHPERYVAGLTRFIGAV</sequence>